<dbReference type="InterPro" id="IPR020904">
    <property type="entry name" value="Sc_DH/Rdtase_CS"/>
</dbReference>
<dbReference type="Pfam" id="PF00106">
    <property type="entry name" value="adh_short"/>
    <property type="match status" value="1"/>
</dbReference>
<evidence type="ECO:0000313" key="6">
    <source>
        <dbReference type="EMBL" id="MEW9856165.1"/>
    </source>
</evidence>
<dbReference type="NCBIfam" id="NF005495">
    <property type="entry name" value="PRK07109.1"/>
    <property type="match status" value="1"/>
</dbReference>
<feature type="region of interest" description="Disordered" evidence="4">
    <location>
        <begin position="274"/>
        <end position="293"/>
    </location>
</feature>
<dbReference type="PANTHER" id="PTHR44196:SF1">
    <property type="entry name" value="DEHYDROGENASE_REDUCTASE SDR FAMILY MEMBER 7B"/>
    <property type="match status" value="1"/>
</dbReference>
<evidence type="ECO:0000256" key="2">
    <source>
        <dbReference type="ARBA" id="ARBA00023002"/>
    </source>
</evidence>
<proteinExistence type="inferred from homology"/>
<protein>
    <submittedName>
        <fullName evidence="6">SDR family oxidoreductase</fullName>
    </submittedName>
</protein>
<name>A0ABV3RDW4_9SPHN</name>
<dbReference type="RefSeq" id="WP_367774474.1">
    <property type="nucleotide sequence ID" value="NZ_JBFNXR010000050.1"/>
</dbReference>
<keyword evidence="7" id="KW-1185">Reference proteome</keyword>
<dbReference type="Gene3D" id="3.40.50.720">
    <property type="entry name" value="NAD(P)-binding Rossmann-like Domain"/>
    <property type="match status" value="1"/>
</dbReference>
<keyword evidence="2" id="KW-0560">Oxidoreductase</keyword>
<organism evidence="6 7">
    <name type="scientific">Novosphingobium rhizovicinum</name>
    <dbReference type="NCBI Taxonomy" id="3228928"/>
    <lineage>
        <taxon>Bacteria</taxon>
        <taxon>Pseudomonadati</taxon>
        <taxon>Pseudomonadota</taxon>
        <taxon>Alphaproteobacteria</taxon>
        <taxon>Sphingomonadales</taxon>
        <taxon>Sphingomonadaceae</taxon>
        <taxon>Novosphingobium</taxon>
    </lineage>
</organism>
<dbReference type="InterPro" id="IPR002347">
    <property type="entry name" value="SDR_fam"/>
</dbReference>
<comment type="similarity">
    <text evidence="1 3">Belongs to the short-chain dehydrogenases/reductases (SDR) family.</text>
</comment>
<sequence length="339" mass="36358">MKLKPLSEQTIVITGGSSGIGLATAKMAAEQGAHVVIIARNEDGLQKAASDIRSQGGRCDYICADVGSREDVHSAVETVIERHGGFDTWVSNAGVGVYAKLEDLSDEDHHRLFDTNYWGTVHCATEALPHLKQRGGALIVTGSISSQMPAPILSSYTASKYAVKGYIDSLRLELMHDKVPVSLTLIQPSGINSPFGEHSFNQMEGRSKVPPPVYSPDIVARAICHAAEHPTRDMIVGGSGRAMTLLANIAPGLADRVFSWTFFRTALEKDKPKREVEGGFHHGGSKGQVYGDQSSGMRKRSVYAAMRRHPIAATAGVFALSFAALGAAMRNRLPVLSGH</sequence>
<dbReference type="EMBL" id="JBFNXR010000050">
    <property type="protein sequence ID" value="MEW9856165.1"/>
    <property type="molecule type" value="Genomic_DNA"/>
</dbReference>
<reference evidence="6 7" key="1">
    <citation type="submission" date="2024-06" db="EMBL/GenBank/DDBJ databases">
        <title>Novosphingobium rhizovicinus M1R2S20.</title>
        <authorList>
            <person name="Sun J.-Q."/>
        </authorList>
    </citation>
    <scope>NUCLEOTIDE SEQUENCE [LARGE SCALE GENOMIC DNA]</scope>
    <source>
        <strain evidence="6 7">M1R2S20</strain>
    </source>
</reference>
<dbReference type="PROSITE" id="PS00061">
    <property type="entry name" value="ADH_SHORT"/>
    <property type="match status" value="1"/>
</dbReference>
<evidence type="ECO:0000256" key="3">
    <source>
        <dbReference type="RuleBase" id="RU000363"/>
    </source>
</evidence>
<dbReference type="PRINTS" id="PR00080">
    <property type="entry name" value="SDRFAMILY"/>
</dbReference>
<dbReference type="PRINTS" id="PR00081">
    <property type="entry name" value="GDHRDH"/>
</dbReference>
<evidence type="ECO:0000256" key="4">
    <source>
        <dbReference type="SAM" id="MobiDB-lite"/>
    </source>
</evidence>
<evidence type="ECO:0000313" key="7">
    <source>
        <dbReference type="Proteomes" id="UP001556118"/>
    </source>
</evidence>
<dbReference type="SUPFAM" id="SSF51735">
    <property type="entry name" value="NAD(P)-binding Rossmann-fold domains"/>
    <property type="match status" value="1"/>
</dbReference>
<evidence type="ECO:0000259" key="5">
    <source>
        <dbReference type="SMART" id="SM00822"/>
    </source>
</evidence>
<feature type="domain" description="Ketoreductase" evidence="5">
    <location>
        <begin position="9"/>
        <end position="194"/>
    </location>
</feature>
<dbReference type="PANTHER" id="PTHR44196">
    <property type="entry name" value="DEHYDROGENASE/REDUCTASE SDR FAMILY MEMBER 7B"/>
    <property type="match status" value="1"/>
</dbReference>
<evidence type="ECO:0000256" key="1">
    <source>
        <dbReference type="ARBA" id="ARBA00006484"/>
    </source>
</evidence>
<dbReference type="InterPro" id="IPR036291">
    <property type="entry name" value="NAD(P)-bd_dom_sf"/>
</dbReference>
<dbReference type="SMART" id="SM00822">
    <property type="entry name" value="PKS_KR"/>
    <property type="match status" value="1"/>
</dbReference>
<dbReference type="InterPro" id="IPR057326">
    <property type="entry name" value="KR_dom"/>
</dbReference>
<accession>A0ABV3RDW4</accession>
<comment type="caution">
    <text evidence="6">The sequence shown here is derived from an EMBL/GenBank/DDBJ whole genome shotgun (WGS) entry which is preliminary data.</text>
</comment>
<dbReference type="Proteomes" id="UP001556118">
    <property type="component" value="Unassembled WGS sequence"/>
</dbReference>
<gene>
    <name evidence="6" type="ORF">ABUH87_13570</name>
</gene>